<proteinExistence type="predicted"/>
<sequence>MLRAKRVLDKHNDCASWRHVVKAHLKNSLYPLHEPRIPLIHGHNGSGLKNVTVDDIFQSTMTKIDSMWNINAHSHSVEVFTEGGTSDNESGHESIMDDSDYTHLEARGDNSENEVLFLKSLLK</sequence>
<evidence type="ECO:0000313" key="1">
    <source>
        <dbReference type="EMBL" id="KIK52534.1"/>
    </source>
</evidence>
<dbReference type="AlphaFoldDB" id="A0A0D0BSG2"/>
<reference evidence="1 2" key="1">
    <citation type="submission" date="2014-04" db="EMBL/GenBank/DDBJ databases">
        <title>Evolutionary Origins and Diversification of the Mycorrhizal Mutualists.</title>
        <authorList>
            <consortium name="DOE Joint Genome Institute"/>
            <consortium name="Mycorrhizal Genomics Consortium"/>
            <person name="Kohler A."/>
            <person name="Kuo A."/>
            <person name="Nagy L.G."/>
            <person name="Floudas D."/>
            <person name="Copeland A."/>
            <person name="Barry K.W."/>
            <person name="Cichocki N."/>
            <person name="Veneault-Fourrey C."/>
            <person name="LaButti K."/>
            <person name="Lindquist E.A."/>
            <person name="Lipzen A."/>
            <person name="Lundell T."/>
            <person name="Morin E."/>
            <person name="Murat C."/>
            <person name="Riley R."/>
            <person name="Ohm R."/>
            <person name="Sun H."/>
            <person name="Tunlid A."/>
            <person name="Henrissat B."/>
            <person name="Grigoriev I.V."/>
            <person name="Hibbett D.S."/>
            <person name="Martin F."/>
        </authorList>
    </citation>
    <scope>NUCLEOTIDE SEQUENCE [LARGE SCALE GENOMIC DNA]</scope>
    <source>
        <strain evidence="1 2">FD-317 M1</strain>
    </source>
</reference>
<dbReference type="Proteomes" id="UP000053593">
    <property type="component" value="Unassembled WGS sequence"/>
</dbReference>
<dbReference type="HOGENOM" id="CLU_2015540_0_0_1"/>
<organism evidence="1 2">
    <name type="scientific">Collybiopsis luxurians FD-317 M1</name>
    <dbReference type="NCBI Taxonomy" id="944289"/>
    <lineage>
        <taxon>Eukaryota</taxon>
        <taxon>Fungi</taxon>
        <taxon>Dikarya</taxon>
        <taxon>Basidiomycota</taxon>
        <taxon>Agaricomycotina</taxon>
        <taxon>Agaricomycetes</taxon>
        <taxon>Agaricomycetidae</taxon>
        <taxon>Agaricales</taxon>
        <taxon>Marasmiineae</taxon>
        <taxon>Omphalotaceae</taxon>
        <taxon>Collybiopsis</taxon>
        <taxon>Collybiopsis luxurians</taxon>
    </lineage>
</organism>
<dbReference type="EMBL" id="KN834841">
    <property type="protein sequence ID" value="KIK52534.1"/>
    <property type="molecule type" value="Genomic_DNA"/>
</dbReference>
<keyword evidence="2" id="KW-1185">Reference proteome</keyword>
<evidence type="ECO:0000313" key="2">
    <source>
        <dbReference type="Proteomes" id="UP000053593"/>
    </source>
</evidence>
<accession>A0A0D0BSG2</accession>
<gene>
    <name evidence="1" type="ORF">GYMLUDRAFT_64167</name>
</gene>
<name>A0A0D0BSG2_9AGAR</name>
<protein>
    <submittedName>
        <fullName evidence="1">Uncharacterized protein</fullName>
    </submittedName>
</protein>